<dbReference type="KEGG" id="rpy:Y013_03005"/>
<accession>V9XNL2</accession>
<dbReference type="Proteomes" id="UP000018781">
    <property type="component" value="Chromosome"/>
</dbReference>
<dbReference type="HOGENOM" id="CLU_3084215_0_0_11"/>
<organism evidence="1 2">
    <name type="scientific">Rhodococcus pyridinivorans SB3094</name>
    <dbReference type="NCBI Taxonomy" id="1435356"/>
    <lineage>
        <taxon>Bacteria</taxon>
        <taxon>Bacillati</taxon>
        <taxon>Actinomycetota</taxon>
        <taxon>Actinomycetes</taxon>
        <taxon>Mycobacteriales</taxon>
        <taxon>Nocardiaceae</taxon>
        <taxon>Rhodococcus</taxon>
    </lineage>
</organism>
<dbReference type="EMBL" id="CP006996">
    <property type="protein sequence ID" value="AHD23575.1"/>
    <property type="molecule type" value="Genomic_DNA"/>
</dbReference>
<evidence type="ECO:0000313" key="2">
    <source>
        <dbReference type="Proteomes" id="UP000018781"/>
    </source>
</evidence>
<proteinExistence type="predicted"/>
<dbReference type="PATRIC" id="fig|1435356.3.peg.596"/>
<dbReference type="AlphaFoldDB" id="V9XNL2"/>
<sequence>MVVPVRWSGSQDIAEVLGDVADLDPPDGTARIVRVGVHGGGYPVRDGMMRRR</sequence>
<protein>
    <submittedName>
        <fullName evidence="1">Uncharacterized protein</fullName>
    </submittedName>
</protein>
<name>V9XNL2_9NOCA</name>
<gene>
    <name evidence="1" type="ORF">Y013_03005</name>
</gene>
<evidence type="ECO:0000313" key="1">
    <source>
        <dbReference type="EMBL" id="AHD23575.1"/>
    </source>
</evidence>
<reference evidence="1 2" key="1">
    <citation type="journal article" date="2014" name="Genome Announc.">
        <title>Complete Genome of Rhodococcus pyridinivorans SB3094, a Methyl-Ethyl-Ketone-Degrading Bacterium Used for Bioaugmentation.</title>
        <authorList>
            <person name="Dueholm M.S."/>
            <person name="Albertsen M."/>
            <person name="D'Imperio S."/>
            <person name="Tale V.P."/>
            <person name="Lewis D."/>
            <person name="Nielsen P.H."/>
            <person name="Nielsen J.L."/>
        </authorList>
    </citation>
    <scope>NUCLEOTIDE SEQUENCE [LARGE SCALE GENOMIC DNA]</scope>
    <source>
        <strain evidence="1 2">SB3094</strain>
    </source>
</reference>